<dbReference type="Proteomes" id="UP001211689">
    <property type="component" value="Unassembled WGS sequence"/>
</dbReference>
<evidence type="ECO:0000313" key="1">
    <source>
        <dbReference type="EMBL" id="MDA8485110.1"/>
    </source>
</evidence>
<dbReference type="RefSeq" id="WP_271471565.1">
    <property type="nucleotide sequence ID" value="NZ_JANEWF010000024.1"/>
</dbReference>
<name>A0ABT4Y965_METRE</name>
<evidence type="ECO:0000313" key="2">
    <source>
        <dbReference type="Proteomes" id="UP001211689"/>
    </source>
</evidence>
<keyword evidence="2" id="KW-1185">Reference proteome</keyword>
<reference evidence="1 2" key="1">
    <citation type="submission" date="2022-07" db="EMBL/GenBank/DDBJ databases">
        <title>Genome Analysis of Selected Gammaproteobacteria from Nigerian Food snails.</title>
        <authorList>
            <person name="Okafor A.C."/>
        </authorList>
    </citation>
    <scope>NUCLEOTIDE SEQUENCE [LARGE SCALE GENOMIC DNA]</scope>
    <source>
        <strain evidence="1 2">Awg 2</strain>
    </source>
</reference>
<dbReference type="EMBL" id="JANEWF010000024">
    <property type="protein sequence ID" value="MDA8485110.1"/>
    <property type="molecule type" value="Genomic_DNA"/>
</dbReference>
<organism evidence="1 2">
    <name type="scientific">Metapseudomonas resinovorans</name>
    <name type="common">Pseudomonas resinovorans</name>
    <dbReference type="NCBI Taxonomy" id="53412"/>
    <lineage>
        <taxon>Bacteria</taxon>
        <taxon>Pseudomonadati</taxon>
        <taxon>Pseudomonadota</taxon>
        <taxon>Gammaproteobacteria</taxon>
        <taxon>Pseudomonadales</taxon>
        <taxon>Pseudomonadaceae</taxon>
        <taxon>Metapseudomonas</taxon>
    </lineage>
</organism>
<proteinExistence type="predicted"/>
<accession>A0ABT4Y965</accession>
<sequence>MNDQLKPVAEVSHETFSSDGTSDIITCNLPIGTKLYAIPEGCVVVPGELLERICWPVVTGSDRHCHVEAVGELRALLGKDGGV</sequence>
<protein>
    <submittedName>
        <fullName evidence="1">Uncharacterized protein</fullName>
    </submittedName>
</protein>
<comment type="caution">
    <text evidence="1">The sequence shown here is derived from an EMBL/GenBank/DDBJ whole genome shotgun (WGS) entry which is preliminary data.</text>
</comment>
<gene>
    <name evidence="1" type="ORF">NNO07_18750</name>
</gene>